<evidence type="ECO:0000313" key="3">
    <source>
        <dbReference type="EMBL" id="KAF2489496.1"/>
    </source>
</evidence>
<sequence>MAVNQSSNMVPDQCYLYTLPNEIILHILSPLPTLELLPLTLISHRIYALVLRILHNRLYLASQLHDHTLMLECYHPSAKLTEPPYFCTYHGTEGLSPYYCPSETDVDLPARLGELRNLYSRFRPHRREIEPARRRVNRHPAGDVPGSRTHPDSSSAGAGTRADKDDMVKQILGLESHELFTQLCAVGYIVRNGPRPGIFMAYTEVEEGVVRVWRDWLGKMAKRGNSGSSRVGSVGEGYAGQEVNTNTTLGLDEENLLWVSPAKNTGIRFNIRDRKLRREVPILLHIEEDMPVSYEVEYDELLIRTSHLLLMYEKSLLQRDNSSGKAVVIGSFG</sequence>
<dbReference type="OrthoDB" id="9981546at2759"/>
<evidence type="ECO:0000259" key="2">
    <source>
        <dbReference type="PROSITE" id="PS50181"/>
    </source>
</evidence>
<dbReference type="Proteomes" id="UP000799750">
    <property type="component" value="Unassembled WGS sequence"/>
</dbReference>
<dbReference type="EMBL" id="MU004199">
    <property type="protein sequence ID" value="KAF2489496.1"/>
    <property type="molecule type" value="Genomic_DNA"/>
</dbReference>
<feature type="domain" description="F-box" evidence="2">
    <location>
        <begin position="13"/>
        <end position="62"/>
    </location>
</feature>
<dbReference type="Pfam" id="PF12937">
    <property type="entry name" value="F-box-like"/>
    <property type="match status" value="1"/>
</dbReference>
<keyword evidence="4" id="KW-1185">Reference proteome</keyword>
<dbReference type="InterPro" id="IPR036047">
    <property type="entry name" value="F-box-like_dom_sf"/>
</dbReference>
<evidence type="ECO:0000256" key="1">
    <source>
        <dbReference type="SAM" id="MobiDB-lite"/>
    </source>
</evidence>
<accession>A0A6A6QBW9</accession>
<gene>
    <name evidence="3" type="ORF">BU16DRAFT_183093</name>
</gene>
<evidence type="ECO:0000313" key="4">
    <source>
        <dbReference type="Proteomes" id="UP000799750"/>
    </source>
</evidence>
<proteinExistence type="predicted"/>
<feature type="region of interest" description="Disordered" evidence="1">
    <location>
        <begin position="129"/>
        <end position="164"/>
    </location>
</feature>
<name>A0A6A6QBW9_9PEZI</name>
<protein>
    <recommendedName>
        <fullName evidence="2">F-box domain-containing protein</fullName>
    </recommendedName>
</protein>
<dbReference type="AlphaFoldDB" id="A0A6A6QBW9"/>
<dbReference type="InterPro" id="IPR001810">
    <property type="entry name" value="F-box_dom"/>
</dbReference>
<dbReference type="SUPFAM" id="SSF81383">
    <property type="entry name" value="F-box domain"/>
    <property type="match status" value="1"/>
</dbReference>
<dbReference type="PROSITE" id="PS50181">
    <property type="entry name" value="FBOX"/>
    <property type="match status" value="1"/>
</dbReference>
<reference evidence="3" key="1">
    <citation type="journal article" date="2020" name="Stud. Mycol.">
        <title>101 Dothideomycetes genomes: a test case for predicting lifestyles and emergence of pathogens.</title>
        <authorList>
            <person name="Haridas S."/>
            <person name="Albert R."/>
            <person name="Binder M."/>
            <person name="Bloem J."/>
            <person name="Labutti K."/>
            <person name="Salamov A."/>
            <person name="Andreopoulos B."/>
            <person name="Baker S."/>
            <person name="Barry K."/>
            <person name="Bills G."/>
            <person name="Bluhm B."/>
            <person name="Cannon C."/>
            <person name="Castanera R."/>
            <person name="Culley D."/>
            <person name="Daum C."/>
            <person name="Ezra D."/>
            <person name="Gonzalez J."/>
            <person name="Henrissat B."/>
            <person name="Kuo A."/>
            <person name="Liang C."/>
            <person name="Lipzen A."/>
            <person name="Lutzoni F."/>
            <person name="Magnuson J."/>
            <person name="Mondo S."/>
            <person name="Nolan M."/>
            <person name="Ohm R."/>
            <person name="Pangilinan J."/>
            <person name="Park H.-J."/>
            <person name="Ramirez L."/>
            <person name="Alfaro M."/>
            <person name="Sun H."/>
            <person name="Tritt A."/>
            <person name="Yoshinaga Y."/>
            <person name="Zwiers L.-H."/>
            <person name="Turgeon B."/>
            <person name="Goodwin S."/>
            <person name="Spatafora J."/>
            <person name="Crous P."/>
            <person name="Grigoriev I."/>
        </authorList>
    </citation>
    <scope>NUCLEOTIDE SEQUENCE</scope>
    <source>
        <strain evidence="3">CBS 269.34</strain>
    </source>
</reference>
<organism evidence="3 4">
    <name type="scientific">Lophium mytilinum</name>
    <dbReference type="NCBI Taxonomy" id="390894"/>
    <lineage>
        <taxon>Eukaryota</taxon>
        <taxon>Fungi</taxon>
        <taxon>Dikarya</taxon>
        <taxon>Ascomycota</taxon>
        <taxon>Pezizomycotina</taxon>
        <taxon>Dothideomycetes</taxon>
        <taxon>Pleosporomycetidae</taxon>
        <taxon>Mytilinidiales</taxon>
        <taxon>Mytilinidiaceae</taxon>
        <taxon>Lophium</taxon>
    </lineage>
</organism>